<evidence type="ECO:0000313" key="2">
    <source>
        <dbReference type="Proteomes" id="UP000256542"/>
    </source>
</evidence>
<dbReference type="AlphaFoldDB" id="A0A3E0DM77"/>
<dbReference type="SMART" id="SM00710">
    <property type="entry name" value="PbH1"/>
    <property type="match status" value="6"/>
</dbReference>
<keyword evidence="2" id="KW-1185">Reference proteome</keyword>
<dbReference type="Proteomes" id="UP000256542">
    <property type="component" value="Unassembled WGS sequence"/>
</dbReference>
<name>A0A3E0DM77_9GAMM</name>
<reference evidence="1 2" key="1">
    <citation type="submission" date="2018-08" db="EMBL/GenBank/DDBJ databases">
        <title>Genomic Encyclopedia of Type Strains, Phase III (KMG-III): the genomes of soil and plant-associated and newly described type strains.</title>
        <authorList>
            <person name="Whitman W."/>
        </authorList>
    </citation>
    <scope>NUCLEOTIDE SEQUENCE [LARGE SCALE GENOMIC DNA]</scope>
    <source>
        <strain evidence="1 2">CECT 7375</strain>
    </source>
</reference>
<dbReference type="InterPro" id="IPR011050">
    <property type="entry name" value="Pectin_lyase_fold/virulence"/>
</dbReference>
<proteinExistence type="predicted"/>
<sequence>MTRRYLDTFSSHVFSLALDDLKRGQIPFYLRDLTPFYLSGDSVVIKTSPYKASVIRLYIFESIQKESPMSMLQSTHMLKALTLSISAALFTTTAYAAPIQVMNGNDSGEGSMRAALEAVASGKANSIIVTTKEEIEINSTLVYNGQAPISIYGSGQTIETDKNINLLAITEGADINISGLKFEGPGGFSIENRGDLDGEAGKGILVNVRNDQTGTLTVTLNDVEVSGVAGHGIHVSDCDIAENCGAGGGGEGGGSPASIAVNAYNVHVHDIGYGRVDGDGLRVDERNEGDIHFTAHHSRFVKVGADGVELDEGQDGSVIVNVSNVDFSDNGGYCQKDLLESLLPSPTEAEFKQGTMMAASVPAAITGSPDDKCFEREVALYKDGSVESYEFGIDFDDGFDIDEAGKGGIQAVIYASTIRNNLDEGLDLDEEGDGNIDITLVETKATGNTDDGIKATEEDNGNLNALISSVNSKKNHGEGITLESKDDGIVTAFIEDSETKGNDSGKKSGLKIKGEGVITLKDSEIKDGFNAKNAEIIQL</sequence>
<evidence type="ECO:0000313" key="1">
    <source>
        <dbReference type="EMBL" id="REG83793.1"/>
    </source>
</evidence>
<dbReference type="SUPFAM" id="SSF51126">
    <property type="entry name" value="Pectin lyase-like"/>
    <property type="match status" value="1"/>
</dbReference>
<accession>A0A3E0DM77</accession>
<organism evidence="1 2">
    <name type="scientific">Marinomonas pollencensis</name>
    <dbReference type="NCBI Taxonomy" id="491954"/>
    <lineage>
        <taxon>Bacteria</taxon>
        <taxon>Pseudomonadati</taxon>
        <taxon>Pseudomonadota</taxon>
        <taxon>Gammaproteobacteria</taxon>
        <taxon>Oceanospirillales</taxon>
        <taxon>Oceanospirillaceae</taxon>
        <taxon>Marinomonas</taxon>
    </lineage>
</organism>
<dbReference type="InterPro" id="IPR006626">
    <property type="entry name" value="PbH1"/>
</dbReference>
<protein>
    <recommendedName>
        <fullName evidence="3">Parallel beta helix pectate lyase-like protein</fullName>
    </recommendedName>
</protein>
<gene>
    <name evidence="1" type="ORF">DFP81_105159</name>
</gene>
<dbReference type="EMBL" id="QUNG01000005">
    <property type="protein sequence ID" value="REG83793.1"/>
    <property type="molecule type" value="Genomic_DNA"/>
</dbReference>
<comment type="caution">
    <text evidence="1">The sequence shown here is derived from an EMBL/GenBank/DDBJ whole genome shotgun (WGS) entry which is preliminary data.</text>
</comment>
<evidence type="ECO:0008006" key="3">
    <source>
        <dbReference type="Google" id="ProtNLM"/>
    </source>
</evidence>